<protein>
    <submittedName>
        <fullName evidence="2">CX domain-containing protein</fullName>
    </submittedName>
</protein>
<proteinExistence type="predicted"/>
<sequence>MEISAQQESKGILYEGYTDEFKLCIFEDGIIQGRNERYEFRCDAHLECCGRSCCIPTDATIPLWLLLLFIILGLLLLCLLLSALAYWFSKRPRKPKIKKDYRSDLNNSGYRTIRHVDDDANKEYSALDETAADKNNANGYGNRGYDISSAEQGRRLRRRGSESDEEGGGYFKSNINPNSNVNTSHLTRYPNDPPPRRNSWHEHETYEEEFKEEIEYERSAASSPTSSRERLTKI</sequence>
<evidence type="ECO:0000313" key="1">
    <source>
        <dbReference type="Proteomes" id="UP000887579"/>
    </source>
</evidence>
<evidence type="ECO:0000313" key="2">
    <source>
        <dbReference type="WBParaSite" id="ES5_v2.g23976.t1"/>
    </source>
</evidence>
<dbReference type="Proteomes" id="UP000887579">
    <property type="component" value="Unplaced"/>
</dbReference>
<reference evidence="2" key="1">
    <citation type="submission" date="2022-11" db="UniProtKB">
        <authorList>
            <consortium name="WormBaseParasite"/>
        </authorList>
    </citation>
    <scope>IDENTIFICATION</scope>
</reference>
<organism evidence="1 2">
    <name type="scientific">Panagrolaimus sp. ES5</name>
    <dbReference type="NCBI Taxonomy" id="591445"/>
    <lineage>
        <taxon>Eukaryota</taxon>
        <taxon>Metazoa</taxon>
        <taxon>Ecdysozoa</taxon>
        <taxon>Nematoda</taxon>
        <taxon>Chromadorea</taxon>
        <taxon>Rhabditida</taxon>
        <taxon>Tylenchina</taxon>
        <taxon>Panagrolaimomorpha</taxon>
        <taxon>Panagrolaimoidea</taxon>
        <taxon>Panagrolaimidae</taxon>
        <taxon>Panagrolaimus</taxon>
    </lineage>
</organism>
<name>A0AC34G2R3_9BILA</name>
<accession>A0AC34G2R3</accession>
<dbReference type="WBParaSite" id="ES5_v2.g23976.t1">
    <property type="protein sequence ID" value="ES5_v2.g23976.t1"/>
    <property type="gene ID" value="ES5_v2.g23976"/>
</dbReference>